<feature type="coiled-coil region" evidence="10">
    <location>
        <begin position="372"/>
        <end position="399"/>
    </location>
</feature>
<dbReference type="GO" id="GO:0032580">
    <property type="term" value="C:Golgi cisterna membrane"/>
    <property type="evidence" value="ECO:0007669"/>
    <property type="project" value="UniProtKB-SubCell"/>
</dbReference>
<keyword evidence="6 9" id="KW-1133">Transmembrane helix</keyword>
<proteinExistence type="inferred from homology"/>
<keyword evidence="12" id="KW-1185">Reference proteome</keyword>
<dbReference type="GO" id="GO:0047238">
    <property type="term" value="F:glucuronosyl-N-acetylgalactosaminyl-proteoglycan 4-beta-N-acetylgalactosaminyltransferase activity"/>
    <property type="evidence" value="ECO:0007669"/>
    <property type="project" value="TreeGrafter"/>
</dbReference>
<dbReference type="Pfam" id="PF05679">
    <property type="entry name" value="CHGN"/>
    <property type="match status" value="1"/>
</dbReference>
<comment type="subcellular location">
    <subcellularLocation>
        <location evidence="1 9">Golgi apparatus</location>
        <location evidence="1 9">Golgi stack membrane</location>
        <topology evidence="1 9">Single-pass type II membrane protein</topology>
    </subcellularLocation>
</comment>
<evidence type="ECO:0000256" key="10">
    <source>
        <dbReference type="SAM" id="Coils"/>
    </source>
</evidence>
<keyword evidence="4 9" id="KW-0812">Transmembrane</keyword>
<keyword evidence="5 9" id="KW-0735">Signal-anchor</keyword>
<evidence type="ECO:0000256" key="5">
    <source>
        <dbReference type="ARBA" id="ARBA00022968"/>
    </source>
</evidence>
<evidence type="ECO:0000256" key="6">
    <source>
        <dbReference type="ARBA" id="ARBA00022989"/>
    </source>
</evidence>
<name>A0A9P0D152_9CUCU</name>
<organism evidence="11 12">
    <name type="scientific">Psylliodes chrysocephalus</name>
    <dbReference type="NCBI Taxonomy" id="3402493"/>
    <lineage>
        <taxon>Eukaryota</taxon>
        <taxon>Metazoa</taxon>
        <taxon>Ecdysozoa</taxon>
        <taxon>Arthropoda</taxon>
        <taxon>Hexapoda</taxon>
        <taxon>Insecta</taxon>
        <taxon>Pterygota</taxon>
        <taxon>Neoptera</taxon>
        <taxon>Endopterygota</taxon>
        <taxon>Coleoptera</taxon>
        <taxon>Polyphaga</taxon>
        <taxon>Cucujiformia</taxon>
        <taxon>Chrysomeloidea</taxon>
        <taxon>Chrysomelidae</taxon>
        <taxon>Galerucinae</taxon>
        <taxon>Alticini</taxon>
        <taxon>Psylliodes</taxon>
    </lineage>
</organism>
<evidence type="ECO:0000256" key="8">
    <source>
        <dbReference type="ARBA" id="ARBA00023136"/>
    </source>
</evidence>
<evidence type="ECO:0000256" key="7">
    <source>
        <dbReference type="ARBA" id="ARBA00023034"/>
    </source>
</evidence>
<dbReference type="EC" id="2.4.1.-" evidence="9"/>
<evidence type="ECO:0000313" key="12">
    <source>
        <dbReference type="Proteomes" id="UP001153636"/>
    </source>
</evidence>
<keyword evidence="8 9" id="KW-0472">Membrane</keyword>
<keyword evidence="10" id="KW-0175">Coiled coil</keyword>
<dbReference type="InterPro" id="IPR008428">
    <property type="entry name" value="Chond_GalNAc"/>
</dbReference>
<keyword evidence="3 9" id="KW-0808">Transferase</keyword>
<dbReference type="PANTHER" id="PTHR12369">
    <property type="entry name" value="CHONDROITIN SYNTHASE"/>
    <property type="match status" value="1"/>
</dbReference>
<reference evidence="11" key="1">
    <citation type="submission" date="2022-01" db="EMBL/GenBank/DDBJ databases">
        <authorList>
            <person name="King R."/>
        </authorList>
    </citation>
    <scope>NUCLEOTIDE SEQUENCE</scope>
</reference>
<evidence type="ECO:0000313" key="11">
    <source>
        <dbReference type="EMBL" id="CAH1112005.1"/>
    </source>
</evidence>
<keyword evidence="7 9" id="KW-0333">Golgi apparatus</keyword>
<evidence type="ECO:0000256" key="1">
    <source>
        <dbReference type="ARBA" id="ARBA00004447"/>
    </source>
</evidence>
<dbReference type="Gene3D" id="3.90.550.50">
    <property type="match status" value="1"/>
</dbReference>
<feature type="transmembrane region" description="Helical" evidence="9">
    <location>
        <begin position="12"/>
        <end position="31"/>
    </location>
</feature>
<evidence type="ECO:0000256" key="9">
    <source>
        <dbReference type="RuleBase" id="RU364016"/>
    </source>
</evidence>
<evidence type="ECO:0000256" key="2">
    <source>
        <dbReference type="ARBA" id="ARBA00009239"/>
    </source>
</evidence>
<evidence type="ECO:0000256" key="3">
    <source>
        <dbReference type="ARBA" id="ARBA00022679"/>
    </source>
</evidence>
<sequence>MYRGLRRFFSENVYLFIGVLIGLYFSTIFSYTEGPSSCPAKLHLMKNETAQEIINLSVNKLAPKPVPKKTNPNKPKLIRPRYYSTELGIREKLFVGIFSSEEKINTQAIHINKTIGHLVDKLKFFITAQYKLKTKYNLTGLVGFTDARYKYRPFQVIKFVADSFGHDYDYYFFANDYTFINAHRLNEVVKKISVSMDVYLGKTVKDGSYCNLDSGILLSNSVMKVMRNHLDWCIMNAVSEDPSENIGRCAFHSFAISCQESVQMESLPSFKIKHFELAPHLKEMSLMETFNKAITIYPVLQKDDFYTLNAYFLKERLKLLNDEVQKISIPLTEVWPPGQRQGAKPATRFDLPKQYYFNMSHVFFPDDFTSIRQLSKAEIKELEDIIEEVKLKMQNGNSRFFKYMELVNGYKIFDLSRGLDYTLDMKFEDLNSGKQVLKRFEICKPLGNIEFIPVPYVTENTRVNILLPVQDTEIPLAMEFLTNYASVIMDRKEKTFLMIILLYQYNSESKGNADPFAILKNFTTAAASKYRNDDVKIAWLSIRLPELHKPLYFEDNKALNFALVDLALKKIGLDSLTLILDVYCNISVDFLNRVRMNTIQSFQIFNPIPFRLYNPKISQMSTMDINKFNGHFDREEYKYISFYGKDYVFARKKHQHILPLIRIDNDISKILDDERRKIGNIFEMFLKYHEKLHCMRAIEMSLKIRYHEEKEEKRNNLFLGSENQLARLLLTKDQISDIS</sequence>
<evidence type="ECO:0000256" key="4">
    <source>
        <dbReference type="ARBA" id="ARBA00022692"/>
    </source>
</evidence>
<dbReference type="InterPro" id="IPR051227">
    <property type="entry name" value="CS_glycosyltransferase"/>
</dbReference>
<dbReference type="PANTHER" id="PTHR12369:SF13">
    <property type="entry name" value="HEXOSYLTRANSFERASE"/>
    <property type="match status" value="1"/>
</dbReference>
<protein>
    <recommendedName>
        <fullName evidence="9">Hexosyltransferase</fullName>
        <ecNumber evidence="9">2.4.1.-</ecNumber>
    </recommendedName>
</protein>
<comment type="similarity">
    <text evidence="2 9">Belongs to the chondroitin N-acetylgalactosaminyltransferase family.</text>
</comment>
<gene>
    <name evidence="11" type="ORF">PSYICH_LOCUS12971</name>
</gene>
<dbReference type="AlphaFoldDB" id="A0A9P0D152"/>
<accession>A0A9P0D152</accession>
<dbReference type="Proteomes" id="UP001153636">
    <property type="component" value="Chromosome 6"/>
</dbReference>
<dbReference type="OrthoDB" id="9985088at2759"/>
<dbReference type="EMBL" id="OV651818">
    <property type="protein sequence ID" value="CAH1112005.1"/>
    <property type="molecule type" value="Genomic_DNA"/>
</dbReference>